<dbReference type="Gene3D" id="3.30.700.10">
    <property type="entry name" value="Glycoprotein, Type 4 Pilin"/>
    <property type="match status" value="1"/>
</dbReference>
<dbReference type="EMBL" id="BARS01023026">
    <property type="protein sequence ID" value="GAG06750.1"/>
    <property type="molecule type" value="Genomic_DNA"/>
</dbReference>
<dbReference type="PANTHER" id="PTHR30093">
    <property type="entry name" value="GENERAL SECRETION PATHWAY PROTEIN G"/>
    <property type="match status" value="1"/>
</dbReference>
<comment type="subcellular location">
    <subcellularLocation>
        <location evidence="1">Membrane</location>
        <topology evidence="1">Single-pass membrane protein</topology>
    </subcellularLocation>
</comment>
<keyword evidence="2" id="KW-0488">Methylation</keyword>
<comment type="caution">
    <text evidence="7">The sequence shown here is derived from an EMBL/GenBank/DDBJ whole genome shotgun (WGS) entry which is preliminary data.</text>
</comment>
<name>X0UM58_9ZZZZ</name>
<evidence type="ECO:0000256" key="1">
    <source>
        <dbReference type="ARBA" id="ARBA00004167"/>
    </source>
</evidence>
<evidence type="ECO:0000256" key="3">
    <source>
        <dbReference type="ARBA" id="ARBA00022692"/>
    </source>
</evidence>
<evidence type="ECO:0000256" key="5">
    <source>
        <dbReference type="ARBA" id="ARBA00023136"/>
    </source>
</evidence>
<dbReference type="Pfam" id="PF07963">
    <property type="entry name" value="N_methyl"/>
    <property type="match status" value="1"/>
</dbReference>
<protein>
    <recommendedName>
        <fullName evidence="8">Type II secretion system protein GspG C-terminal domain-containing protein</fullName>
    </recommendedName>
</protein>
<gene>
    <name evidence="7" type="ORF">S01H1_36720</name>
</gene>
<keyword evidence="3 6" id="KW-0812">Transmembrane</keyword>
<dbReference type="NCBIfam" id="TIGR02532">
    <property type="entry name" value="IV_pilin_GFxxxE"/>
    <property type="match status" value="1"/>
</dbReference>
<accession>X0UM58</accession>
<feature type="transmembrane region" description="Helical" evidence="6">
    <location>
        <begin position="7"/>
        <end position="28"/>
    </location>
</feature>
<dbReference type="InterPro" id="IPR012902">
    <property type="entry name" value="N_methyl_site"/>
</dbReference>
<dbReference type="InterPro" id="IPR045584">
    <property type="entry name" value="Pilin-like"/>
</dbReference>
<evidence type="ECO:0008006" key="8">
    <source>
        <dbReference type="Google" id="ProtNLM"/>
    </source>
</evidence>
<keyword evidence="5 6" id="KW-0472">Membrane</keyword>
<sequence length="131" mass="14210">MLRKARGFTLIELVMVIVIIGILAAVAIPKYIKLRDDAKQAAEDGVIGGVRGAISVWHANQMIQDASPDWPTVLDYEASVTCGTANPFFESVLSSGITDKYWFKGADTKKYTGPNGGKYTYNNSDGSLNAY</sequence>
<proteinExistence type="predicted"/>
<evidence type="ECO:0000313" key="7">
    <source>
        <dbReference type="EMBL" id="GAG06750.1"/>
    </source>
</evidence>
<dbReference type="SUPFAM" id="SSF54523">
    <property type="entry name" value="Pili subunits"/>
    <property type="match status" value="1"/>
</dbReference>
<dbReference type="AlphaFoldDB" id="X0UM58"/>
<reference evidence="7" key="1">
    <citation type="journal article" date="2014" name="Front. Microbiol.">
        <title>High frequency of phylogenetically diverse reductive dehalogenase-homologous genes in deep subseafloor sedimentary metagenomes.</title>
        <authorList>
            <person name="Kawai M."/>
            <person name="Futagami T."/>
            <person name="Toyoda A."/>
            <person name="Takaki Y."/>
            <person name="Nishi S."/>
            <person name="Hori S."/>
            <person name="Arai W."/>
            <person name="Tsubouchi T."/>
            <person name="Morono Y."/>
            <person name="Uchiyama I."/>
            <person name="Ito T."/>
            <person name="Fujiyama A."/>
            <person name="Inagaki F."/>
            <person name="Takami H."/>
        </authorList>
    </citation>
    <scope>NUCLEOTIDE SEQUENCE</scope>
    <source>
        <strain evidence="7">Expedition CK06-06</strain>
    </source>
</reference>
<organism evidence="7">
    <name type="scientific">marine sediment metagenome</name>
    <dbReference type="NCBI Taxonomy" id="412755"/>
    <lineage>
        <taxon>unclassified sequences</taxon>
        <taxon>metagenomes</taxon>
        <taxon>ecological metagenomes</taxon>
    </lineage>
</organism>
<dbReference type="PROSITE" id="PS00409">
    <property type="entry name" value="PROKAR_NTER_METHYL"/>
    <property type="match status" value="1"/>
</dbReference>
<dbReference type="PANTHER" id="PTHR30093:SF44">
    <property type="entry name" value="TYPE II SECRETION SYSTEM CORE PROTEIN G"/>
    <property type="match status" value="1"/>
</dbReference>
<evidence type="ECO:0000256" key="2">
    <source>
        <dbReference type="ARBA" id="ARBA00022481"/>
    </source>
</evidence>
<evidence type="ECO:0000256" key="4">
    <source>
        <dbReference type="ARBA" id="ARBA00022989"/>
    </source>
</evidence>
<evidence type="ECO:0000256" key="6">
    <source>
        <dbReference type="SAM" id="Phobius"/>
    </source>
</evidence>
<dbReference type="GO" id="GO:0016020">
    <property type="term" value="C:membrane"/>
    <property type="evidence" value="ECO:0007669"/>
    <property type="project" value="UniProtKB-SubCell"/>
</dbReference>
<keyword evidence="4 6" id="KW-1133">Transmembrane helix</keyword>